<organism evidence="2 3">
    <name type="scientific">Folsomia candida</name>
    <name type="common">Springtail</name>
    <dbReference type="NCBI Taxonomy" id="158441"/>
    <lineage>
        <taxon>Eukaryota</taxon>
        <taxon>Metazoa</taxon>
        <taxon>Ecdysozoa</taxon>
        <taxon>Arthropoda</taxon>
        <taxon>Hexapoda</taxon>
        <taxon>Collembola</taxon>
        <taxon>Entomobryomorpha</taxon>
        <taxon>Isotomoidea</taxon>
        <taxon>Isotomidae</taxon>
        <taxon>Proisotominae</taxon>
        <taxon>Folsomia</taxon>
    </lineage>
</organism>
<protein>
    <submittedName>
        <fullName evidence="2">Complexin-3</fullName>
    </submittedName>
</protein>
<evidence type="ECO:0000313" key="3">
    <source>
        <dbReference type="Proteomes" id="UP000198287"/>
    </source>
</evidence>
<proteinExistence type="predicted"/>
<evidence type="ECO:0000313" key="2">
    <source>
        <dbReference type="EMBL" id="OXA56149.1"/>
    </source>
</evidence>
<feature type="region of interest" description="Disordered" evidence="1">
    <location>
        <begin position="209"/>
        <end position="277"/>
    </location>
</feature>
<comment type="caution">
    <text evidence="2">The sequence shown here is derived from an EMBL/GenBank/DDBJ whole genome shotgun (WGS) entry which is preliminary data.</text>
</comment>
<feature type="compositionally biased region" description="Polar residues" evidence="1">
    <location>
        <begin position="222"/>
        <end position="231"/>
    </location>
</feature>
<feature type="compositionally biased region" description="Low complexity" evidence="1">
    <location>
        <begin position="243"/>
        <end position="256"/>
    </location>
</feature>
<accession>A0A226EFH0</accession>
<dbReference type="Proteomes" id="UP000198287">
    <property type="component" value="Unassembled WGS sequence"/>
</dbReference>
<sequence length="277" mass="30329">MESSGSEGNHGKGLKSGQLWSNVLIDETIDLMNNDIFKTKLDARKSNGLEERGNEQYLSQLVSRKAKNFVAPRVQKAKVANLRGHFRFKYTLPRGRGRGGPGRRGNCTVGMTRGRGLGRGKYRPRDEQVIPSTNPGESPAAIIYDAPSLPVIGGDVVPTIPVDEIVKSMKVVKPPEEPTKPKTAEEIKEEEMKNLKAIFGGGHRRRAGTGAGAFSNRKPSVATATFSSSNGDDAMMDIDGEMPRPTLQQPQLQQQRFENGGGRSREIIDYGDVDYSF</sequence>
<evidence type="ECO:0000256" key="1">
    <source>
        <dbReference type="SAM" id="MobiDB-lite"/>
    </source>
</evidence>
<keyword evidence="3" id="KW-1185">Reference proteome</keyword>
<feature type="region of interest" description="Disordered" evidence="1">
    <location>
        <begin position="92"/>
        <end position="138"/>
    </location>
</feature>
<gene>
    <name evidence="2" type="ORF">Fcan01_09934</name>
</gene>
<dbReference type="AlphaFoldDB" id="A0A226EFH0"/>
<name>A0A226EFH0_FOLCA</name>
<reference evidence="2 3" key="1">
    <citation type="submission" date="2015-12" db="EMBL/GenBank/DDBJ databases">
        <title>The genome of Folsomia candida.</title>
        <authorList>
            <person name="Faddeeva A."/>
            <person name="Derks M.F."/>
            <person name="Anvar Y."/>
            <person name="Smit S."/>
            <person name="Van Straalen N."/>
            <person name="Roelofs D."/>
        </authorList>
    </citation>
    <scope>NUCLEOTIDE SEQUENCE [LARGE SCALE GENOMIC DNA]</scope>
    <source>
        <strain evidence="2 3">VU population</strain>
        <tissue evidence="2">Whole body</tissue>
    </source>
</reference>
<dbReference type="EMBL" id="LNIX01000004">
    <property type="protein sequence ID" value="OXA56149.1"/>
    <property type="molecule type" value="Genomic_DNA"/>
</dbReference>